<comment type="caution">
    <text evidence="14">The sequence shown here is derived from an EMBL/GenBank/DDBJ whole genome shotgun (WGS) entry which is preliminary data.</text>
</comment>
<evidence type="ECO:0000256" key="13">
    <source>
        <dbReference type="SAM" id="Phobius"/>
    </source>
</evidence>
<feature type="transmembrane region" description="Helical" evidence="13">
    <location>
        <begin position="21"/>
        <end position="41"/>
    </location>
</feature>
<reference evidence="14 15" key="1">
    <citation type="submission" date="2024-02" db="EMBL/GenBank/DDBJ databases">
        <title>Rhodopirellula caenicola NBRC 110016.</title>
        <authorList>
            <person name="Ichikawa N."/>
            <person name="Katano-Makiyama Y."/>
            <person name="Hidaka K."/>
        </authorList>
    </citation>
    <scope>NUCLEOTIDE SEQUENCE [LARGE SCALE GENOMIC DNA]</scope>
    <source>
        <strain evidence="14 15">NBRC 110016</strain>
    </source>
</reference>
<organism evidence="14 15">
    <name type="scientific">Novipirellula caenicola</name>
    <dbReference type="NCBI Taxonomy" id="1536901"/>
    <lineage>
        <taxon>Bacteria</taxon>
        <taxon>Pseudomonadati</taxon>
        <taxon>Planctomycetota</taxon>
        <taxon>Planctomycetia</taxon>
        <taxon>Pirellulales</taxon>
        <taxon>Pirellulaceae</taxon>
        <taxon>Novipirellula</taxon>
    </lineage>
</organism>
<evidence type="ECO:0000256" key="11">
    <source>
        <dbReference type="ARBA" id="ARBA00023303"/>
    </source>
</evidence>
<dbReference type="GO" id="GO:0034220">
    <property type="term" value="P:monoatomic ion transmembrane transport"/>
    <property type="evidence" value="ECO:0007669"/>
    <property type="project" value="UniProtKB-KW"/>
</dbReference>
<keyword evidence="8 13" id="KW-1133">Transmembrane helix</keyword>
<protein>
    <submittedName>
        <fullName evidence="14">Potassium channel B446_29190</fullName>
    </submittedName>
</protein>
<dbReference type="EMBL" id="BAABRO010000010">
    <property type="protein sequence ID" value="GAA5508664.1"/>
    <property type="molecule type" value="Genomic_DNA"/>
</dbReference>
<comment type="catalytic activity">
    <reaction evidence="12">
        <text>K(+)(in) = K(+)(out)</text>
        <dbReference type="Rhea" id="RHEA:29463"/>
        <dbReference type="ChEBI" id="CHEBI:29103"/>
    </reaction>
</comment>
<evidence type="ECO:0000256" key="3">
    <source>
        <dbReference type="ARBA" id="ARBA00022448"/>
    </source>
</evidence>
<comment type="similarity">
    <text evidence="2">Belongs to the TMEM175 family.</text>
</comment>
<keyword evidence="10 13" id="KW-0472">Membrane</keyword>
<evidence type="ECO:0000256" key="12">
    <source>
        <dbReference type="ARBA" id="ARBA00034430"/>
    </source>
</evidence>
<evidence type="ECO:0000256" key="9">
    <source>
        <dbReference type="ARBA" id="ARBA00023065"/>
    </source>
</evidence>
<evidence type="ECO:0000313" key="14">
    <source>
        <dbReference type="EMBL" id="GAA5508664.1"/>
    </source>
</evidence>
<comment type="subcellular location">
    <subcellularLocation>
        <location evidence="1">Membrane</location>
        <topology evidence="1">Multi-pass membrane protein</topology>
    </subcellularLocation>
</comment>
<keyword evidence="4" id="KW-0633">Potassium transport</keyword>
<evidence type="ECO:0000313" key="15">
    <source>
        <dbReference type="Proteomes" id="UP001416858"/>
    </source>
</evidence>
<dbReference type="PANTHER" id="PTHR31462">
    <property type="entry name" value="ENDOSOMAL/LYSOSOMAL POTASSIUM CHANNEL TMEM175"/>
    <property type="match status" value="1"/>
</dbReference>
<gene>
    <name evidence="14" type="ORF">Rcae01_04131</name>
</gene>
<dbReference type="Pfam" id="PF06736">
    <property type="entry name" value="TMEM175"/>
    <property type="match status" value="1"/>
</dbReference>
<keyword evidence="5 13" id="KW-0812">Transmembrane</keyword>
<keyword evidence="15" id="KW-1185">Reference proteome</keyword>
<proteinExistence type="inferred from homology"/>
<accession>A0ABP9VU56</accession>
<feature type="transmembrane region" description="Helical" evidence="13">
    <location>
        <begin position="173"/>
        <end position="201"/>
    </location>
</feature>
<feature type="transmembrane region" description="Helical" evidence="13">
    <location>
        <begin position="124"/>
        <end position="144"/>
    </location>
</feature>
<name>A0ABP9VU56_9BACT</name>
<dbReference type="RefSeq" id="WP_345685434.1">
    <property type="nucleotide sequence ID" value="NZ_BAABRO010000010.1"/>
</dbReference>
<keyword evidence="11 14" id="KW-0407">Ion channel</keyword>
<evidence type="ECO:0000256" key="7">
    <source>
        <dbReference type="ARBA" id="ARBA00022958"/>
    </source>
</evidence>
<sequence length="216" mass="23866">MSTTARSNRGSGFKLDRLAGFSDGVIAIAITLLVLGLEVPSSHKVNTSELGNYLRESLHPAMGYVVSFVLIGTFWLSHFVIFHYLTHATRPLIVLNGLFLLCLTFLPFPTGLQAAYRHDEFAMVFYSFSLFMCGITLLGIWLYASRQHRLIDPNTSPTVVQSMTQRLLIAPSLCILAIGCSFLSIGLSKIILIAIPCFYFSHQLADSGWRASEPSS</sequence>
<dbReference type="Proteomes" id="UP001416858">
    <property type="component" value="Unassembled WGS sequence"/>
</dbReference>
<keyword evidence="6" id="KW-0631">Potassium channel</keyword>
<evidence type="ECO:0000256" key="2">
    <source>
        <dbReference type="ARBA" id="ARBA00006920"/>
    </source>
</evidence>
<keyword evidence="3" id="KW-0813">Transport</keyword>
<keyword evidence="9" id="KW-0406">Ion transport</keyword>
<feature type="transmembrane region" description="Helical" evidence="13">
    <location>
        <begin position="61"/>
        <end position="85"/>
    </location>
</feature>
<keyword evidence="7" id="KW-0630">Potassium</keyword>
<feature type="transmembrane region" description="Helical" evidence="13">
    <location>
        <begin position="92"/>
        <end position="112"/>
    </location>
</feature>
<dbReference type="PANTHER" id="PTHR31462:SF5">
    <property type="entry name" value="ENDOSOMAL_LYSOSOMAL PROTON CHANNEL TMEM175"/>
    <property type="match status" value="1"/>
</dbReference>
<evidence type="ECO:0000256" key="10">
    <source>
        <dbReference type="ARBA" id="ARBA00023136"/>
    </source>
</evidence>
<evidence type="ECO:0000256" key="4">
    <source>
        <dbReference type="ARBA" id="ARBA00022538"/>
    </source>
</evidence>
<evidence type="ECO:0000256" key="8">
    <source>
        <dbReference type="ARBA" id="ARBA00022989"/>
    </source>
</evidence>
<evidence type="ECO:0000256" key="6">
    <source>
        <dbReference type="ARBA" id="ARBA00022826"/>
    </source>
</evidence>
<evidence type="ECO:0000256" key="1">
    <source>
        <dbReference type="ARBA" id="ARBA00004141"/>
    </source>
</evidence>
<dbReference type="InterPro" id="IPR010617">
    <property type="entry name" value="TMEM175-like"/>
</dbReference>
<evidence type="ECO:0000256" key="5">
    <source>
        <dbReference type="ARBA" id="ARBA00022692"/>
    </source>
</evidence>